<sequence length="179" mass="19945">MMEMGFSWEQASMQTKVLQGDPQSALLNLMLPPGPDLGDRQAPQDKSSPPSSMAVRRLKQILDFFSPSVSVLHFKSNFSLCLIDDCLDADVPLAEIILSDIAAKWCLTGWAVGRGKARLAVNYYNRDLSALEPAVEPFLCILDWRLSSDHENGELGVFEIHLGLTWQSSNTQRLGRMFC</sequence>
<name>A0A3P7QDX2_DIBLA</name>
<gene>
    <name evidence="1" type="ORF">DILT_LOCUS15482</name>
</gene>
<proteinExistence type="predicted"/>
<dbReference type="Proteomes" id="UP000281553">
    <property type="component" value="Unassembled WGS sequence"/>
</dbReference>
<dbReference type="EMBL" id="UYRU01079456">
    <property type="protein sequence ID" value="VDN30122.1"/>
    <property type="molecule type" value="Genomic_DNA"/>
</dbReference>
<evidence type="ECO:0008006" key="3">
    <source>
        <dbReference type="Google" id="ProtNLM"/>
    </source>
</evidence>
<keyword evidence="2" id="KW-1185">Reference proteome</keyword>
<dbReference type="OrthoDB" id="272810at2759"/>
<organism evidence="1 2">
    <name type="scientific">Dibothriocephalus latus</name>
    <name type="common">Fish tapeworm</name>
    <name type="synonym">Diphyllobothrium latum</name>
    <dbReference type="NCBI Taxonomy" id="60516"/>
    <lineage>
        <taxon>Eukaryota</taxon>
        <taxon>Metazoa</taxon>
        <taxon>Spiralia</taxon>
        <taxon>Lophotrochozoa</taxon>
        <taxon>Platyhelminthes</taxon>
        <taxon>Cestoda</taxon>
        <taxon>Eucestoda</taxon>
        <taxon>Diphyllobothriidea</taxon>
        <taxon>Diphyllobothriidae</taxon>
        <taxon>Dibothriocephalus</taxon>
    </lineage>
</organism>
<evidence type="ECO:0000313" key="1">
    <source>
        <dbReference type="EMBL" id="VDN30122.1"/>
    </source>
</evidence>
<reference evidence="1 2" key="1">
    <citation type="submission" date="2018-11" db="EMBL/GenBank/DDBJ databases">
        <authorList>
            <consortium name="Pathogen Informatics"/>
        </authorList>
    </citation>
    <scope>NUCLEOTIDE SEQUENCE [LARGE SCALE GENOMIC DNA]</scope>
</reference>
<accession>A0A3P7QDX2</accession>
<protein>
    <recommendedName>
        <fullName evidence="3">UBA domain-containing protein</fullName>
    </recommendedName>
</protein>
<evidence type="ECO:0000313" key="2">
    <source>
        <dbReference type="Proteomes" id="UP000281553"/>
    </source>
</evidence>
<dbReference type="AlphaFoldDB" id="A0A3P7QDX2"/>